<reference evidence="2" key="1">
    <citation type="submission" date="2021-05" db="EMBL/GenBank/DDBJ databases">
        <title>The genome of the haptophyte Pavlova lutheri (Diacronema luteri, Pavlovales) - a model for lipid biosynthesis in eukaryotic algae.</title>
        <authorList>
            <person name="Hulatt C.J."/>
            <person name="Posewitz M.C."/>
        </authorList>
    </citation>
    <scope>NUCLEOTIDE SEQUENCE</scope>
    <source>
        <strain evidence="2">NIVA-4/92</strain>
    </source>
</reference>
<dbReference type="EMBL" id="JAGTXO010000031">
    <property type="protein sequence ID" value="KAG8460609.1"/>
    <property type="molecule type" value="Genomic_DNA"/>
</dbReference>
<evidence type="ECO:0000313" key="2">
    <source>
        <dbReference type="EMBL" id="KAG8460609.1"/>
    </source>
</evidence>
<evidence type="ECO:0000256" key="1">
    <source>
        <dbReference type="SAM" id="SignalP"/>
    </source>
</evidence>
<keyword evidence="1" id="KW-0732">Signal</keyword>
<keyword evidence="3" id="KW-1185">Reference proteome</keyword>
<feature type="chain" id="PRO_5035281891" evidence="1">
    <location>
        <begin position="16"/>
        <end position="182"/>
    </location>
</feature>
<protein>
    <submittedName>
        <fullName evidence="2">Uncharacterized protein</fullName>
    </submittedName>
</protein>
<accession>A0A8J5XGW6</accession>
<proteinExistence type="predicted"/>
<sequence length="182" mass="20259">MRALLVLAGALGARAQLPQTPPPPPSAPPNAWQQLLRARRLLSPACAGCVARCASQIAGNALSQPAMRAATMFGYRHLFWNEQKECAEFGEGLGLVFRNLQLWHVAALYGHFYLQCTPLCHKQCPYWGQRGKQAEALSRRERPRQPPNWFYTLGPSYAWEHSFAATKREEELDAARDASGLG</sequence>
<gene>
    <name evidence="2" type="ORF">KFE25_011384</name>
</gene>
<comment type="caution">
    <text evidence="2">The sequence shown here is derived from an EMBL/GenBank/DDBJ whole genome shotgun (WGS) entry which is preliminary data.</text>
</comment>
<organism evidence="2 3">
    <name type="scientific">Diacronema lutheri</name>
    <name type="common">Unicellular marine alga</name>
    <name type="synonym">Monochrysis lutheri</name>
    <dbReference type="NCBI Taxonomy" id="2081491"/>
    <lineage>
        <taxon>Eukaryota</taxon>
        <taxon>Haptista</taxon>
        <taxon>Haptophyta</taxon>
        <taxon>Pavlovophyceae</taxon>
        <taxon>Pavlovales</taxon>
        <taxon>Pavlovaceae</taxon>
        <taxon>Diacronema</taxon>
    </lineage>
</organism>
<dbReference type="Proteomes" id="UP000751190">
    <property type="component" value="Unassembled WGS sequence"/>
</dbReference>
<dbReference type="AlphaFoldDB" id="A0A8J5XGW6"/>
<feature type="signal peptide" evidence="1">
    <location>
        <begin position="1"/>
        <end position="15"/>
    </location>
</feature>
<evidence type="ECO:0000313" key="3">
    <source>
        <dbReference type="Proteomes" id="UP000751190"/>
    </source>
</evidence>
<name>A0A8J5XGW6_DIALT</name>
<dbReference type="OrthoDB" id="10361149at2759"/>